<evidence type="ECO:0000256" key="1">
    <source>
        <dbReference type="SAM" id="Phobius"/>
    </source>
</evidence>
<gene>
    <name evidence="2" type="ORF">EIO64_09825</name>
</gene>
<evidence type="ECO:0000313" key="2">
    <source>
        <dbReference type="EMBL" id="QCI59472.1"/>
    </source>
</evidence>
<keyword evidence="1" id="KW-0472">Membrane</keyword>
<proteinExistence type="predicted"/>
<protein>
    <submittedName>
        <fullName evidence="2">Uncharacterized protein</fullName>
    </submittedName>
</protein>
<organism evidence="2 3">
    <name type="scientific">Dysosmobacter welbionis</name>
    <dbReference type="NCBI Taxonomy" id="2093857"/>
    <lineage>
        <taxon>Bacteria</taxon>
        <taxon>Bacillati</taxon>
        <taxon>Bacillota</taxon>
        <taxon>Clostridia</taxon>
        <taxon>Eubacteriales</taxon>
        <taxon>Oscillospiraceae</taxon>
        <taxon>Dysosmobacter</taxon>
    </lineage>
</organism>
<dbReference type="EMBL" id="CP034413">
    <property type="protein sequence ID" value="QCI59472.1"/>
    <property type="molecule type" value="Genomic_DNA"/>
</dbReference>
<dbReference type="AlphaFoldDB" id="A0A4D7AZX5"/>
<keyword evidence="3" id="KW-1185">Reference proteome</keyword>
<accession>A0A4D7AZX5</accession>
<feature type="transmembrane region" description="Helical" evidence="1">
    <location>
        <begin position="12"/>
        <end position="31"/>
    </location>
</feature>
<keyword evidence="1" id="KW-0812">Transmembrane</keyword>
<dbReference type="KEGG" id="obj:EIO64_09825"/>
<name>A0A4D7AZX5_9FIRM</name>
<dbReference type="Proteomes" id="UP000298642">
    <property type="component" value="Chromosome"/>
</dbReference>
<keyword evidence="1" id="KW-1133">Transmembrane helix</keyword>
<sequence length="101" mass="11099">MLTKLLKHEFRATARIMGPLYLVLLAVALGFNFSARLMDSGNFVLNMLAALVVMAYVVAITAVFIVAFILMLQRFYKNLLGTRATSCSLCPPRFTSMCGAS</sequence>
<dbReference type="RefSeq" id="WP_136891291.1">
    <property type="nucleotide sequence ID" value="NZ_CP034413.3"/>
</dbReference>
<evidence type="ECO:0000313" key="3">
    <source>
        <dbReference type="Proteomes" id="UP000298642"/>
    </source>
</evidence>
<feature type="transmembrane region" description="Helical" evidence="1">
    <location>
        <begin position="43"/>
        <end position="70"/>
    </location>
</feature>
<reference evidence="3" key="1">
    <citation type="submission" date="2018-12" db="EMBL/GenBank/DDBJ databases">
        <title>Dusodibacter welbiota gen. nov., sp. nov., isolated from human faeces and emended description of the Oscillibacter genus.</title>
        <authorList>
            <person name="Le Roy T."/>
            <person name="Van der Smissen P."/>
            <person name="Delzenne N."/>
            <person name="Muccioli G."/>
            <person name="Collet J.F."/>
            <person name="Cani P.D."/>
        </authorList>
    </citation>
    <scope>NUCLEOTIDE SEQUENCE [LARGE SCALE GENOMIC DNA]</scope>
    <source>
        <strain evidence="3">J115</strain>
    </source>
</reference>